<protein>
    <submittedName>
        <fullName evidence="2">Membrane protein</fullName>
    </submittedName>
</protein>
<evidence type="ECO:0000313" key="3">
    <source>
        <dbReference type="Proteomes" id="UP001334084"/>
    </source>
</evidence>
<dbReference type="Proteomes" id="UP001334084">
    <property type="component" value="Chromosome 1"/>
</dbReference>
<evidence type="ECO:0000256" key="1">
    <source>
        <dbReference type="SAM" id="Phobius"/>
    </source>
</evidence>
<gene>
    <name evidence="2" type="ORF">VNE69_01386</name>
</gene>
<keyword evidence="3" id="KW-1185">Reference proteome</keyword>
<sequence length="171" mass="20273">MEDILNTRTRSDYTNYLLRTSYIIELIYRLIQCIILLCIFYIKRQVSLEHPLLKFLCLYFLLNSARTLSFASKIKTKILHEVTLSSGDISGLESYEVLVELCLFVLYFRGFDYLELCDKCSDTEPFLYYTTKSIIFIEISLFLLPLVLIFLYILILMHRIDLFNIEDYPNP</sequence>
<dbReference type="AlphaFoldDB" id="A0AAX4J934"/>
<dbReference type="GeneID" id="90540250"/>
<dbReference type="EMBL" id="CP142726">
    <property type="protein sequence ID" value="WUR02450.1"/>
    <property type="molecule type" value="Genomic_DNA"/>
</dbReference>
<proteinExistence type="predicted"/>
<accession>A0AAX4J934</accession>
<dbReference type="RefSeq" id="XP_065328595.1">
    <property type="nucleotide sequence ID" value="XM_065472523.1"/>
</dbReference>
<dbReference type="KEGG" id="vnx:VNE69_01386"/>
<reference evidence="2" key="1">
    <citation type="journal article" date="2024" name="BMC Genomics">
        <title>Functional annotation of a divergent genome using sequence and structure-based similarity.</title>
        <authorList>
            <person name="Svedberg D."/>
            <person name="Winiger R.R."/>
            <person name="Berg A."/>
            <person name="Sharma H."/>
            <person name="Tellgren-Roth C."/>
            <person name="Debrunner-Vossbrinck B.A."/>
            <person name="Vossbrinck C.R."/>
            <person name="Barandun J."/>
        </authorList>
    </citation>
    <scope>NUCLEOTIDE SEQUENCE</scope>
    <source>
        <strain evidence="2">Illinois isolate</strain>
    </source>
</reference>
<feature type="transmembrane region" description="Helical" evidence="1">
    <location>
        <begin position="134"/>
        <end position="155"/>
    </location>
</feature>
<keyword evidence="1" id="KW-0812">Transmembrane</keyword>
<organism evidence="2 3">
    <name type="scientific">Vairimorpha necatrix</name>
    <dbReference type="NCBI Taxonomy" id="6039"/>
    <lineage>
        <taxon>Eukaryota</taxon>
        <taxon>Fungi</taxon>
        <taxon>Fungi incertae sedis</taxon>
        <taxon>Microsporidia</taxon>
        <taxon>Nosematidae</taxon>
        <taxon>Vairimorpha</taxon>
    </lineage>
</organism>
<keyword evidence="1" id="KW-1133">Transmembrane helix</keyword>
<evidence type="ECO:0000313" key="2">
    <source>
        <dbReference type="EMBL" id="WUR02450.1"/>
    </source>
</evidence>
<keyword evidence="1" id="KW-0472">Membrane</keyword>
<feature type="transmembrane region" description="Helical" evidence="1">
    <location>
        <begin position="20"/>
        <end position="40"/>
    </location>
</feature>
<name>A0AAX4J934_9MICR</name>